<keyword evidence="3" id="KW-1185">Reference proteome</keyword>
<accession>A0A2T7US02</accession>
<feature type="chain" id="PRO_5015644858" evidence="1">
    <location>
        <begin position="24"/>
        <end position="178"/>
    </location>
</feature>
<dbReference type="OrthoDB" id="7863994at2"/>
<reference evidence="2 3" key="1">
    <citation type="journal article" date="2011" name="Syst. Appl. Microbiol.">
        <title>Defluviimonas denitrificans gen. nov., sp. nov., and Pararhodobacter aggregans gen. nov., sp. nov., non-phototrophic Rhodobacteraceae from the biofilter of a marine aquaculture.</title>
        <authorList>
            <person name="Foesel B.U."/>
            <person name="Drake H.L."/>
            <person name="Schramm A."/>
        </authorList>
    </citation>
    <scope>NUCLEOTIDE SEQUENCE [LARGE SCALE GENOMIC DNA]</scope>
    <source>
        <strain evidence="2 3">D1-19</strain>
    </source>
</reference>
<evidence type="ECO:0000313" key="3">
    <source>
        <dbReference type="Proteomes" id="UP000244810"/>
    </source>
</evidence>
<comment type="caution">
    <text evidence="2">The sequence shown here is derived from an EMBL/GenBank/DDBJ whole genome shotgun (WGS) entry which is preliminary data.</text>
</comment>
<evidence type="ECO:0000256" key="1">
    <source>
        <dbReference type="SAM" id="SignalP"/>
    </source>
</evidence>
<gene>
    <name evidence="2" type="ORF">DDE23_11025</name>
</gene>
<proteinExistence type="predicted"/>
<feature type="signal peptide" evidence="1">
    <location>
        <begin position="1"/>
        <end position="23"/>
    </location>
</feature>
<keyword evidence="1" id="KW-0732">Signal</keyword>
<sequence length="178" mass="18982">MVRPAAAALALVVLGLSTLPVPAQWLAVGRWGSEGNFRYVRPGTWMVEQQAGGVSISAEGDHHEARIELSCDAGSPVRRLRLSGYRGDALDESALAQQEPRQQALSLVLDGRAFELMVDYRPATHDWLVVEAPGPEFLDALATGSRLEILNKQGVRVAAVGLSGSGAAREAVRRACGI</sequence>
<dbReference type="Proteomes" id="UP000244810">
    <property type="component" value="Unassembled WGS sequence"/>
</dbReference>
<dbReference type="AlphaFoldDB" id="A0A2T7US02"/>
<protein>
    <submittedName>
        <fullName evidence="2">Uncharacterized protein</fullName>
    </submittedName>
</protein>
<dbReference type="EMBL" id="QDDR01000005">
    <property type="protein sequence ID" value="PVE47371.1"/>
    <property type="molecule type" value="Genomic_DNA"/>
</dbReference>
<name>A0A2T7US02_9RHOB</name>
<organism evidence="2 3">
    <name type="scientific">Pararhodobacter aggregans</name>
    <dbReference type="NCBI Taxonomy" id="404875"/>
    <lineage>
        <taxon>Bacteria</taxon>
        <taxon>Pseudomonadati</taxon>
        <taxon>Pseudomonadota</taxon>
        <taxon>Alphaproteobacteria</taxon>
        <taxon>Rhodobacterales</taxon>
        <taxon>Paracoccaceae</taxon>
        <taxon>Pararhodobacter</taxon>
    </lineage>
</organism>
<evidence type="ECO:0000313" key="2">
    <source>
        <dbReference type="EMBL" id="PVE47371.1"/>
    </source>
</evidence>
<dbReference type="RefSeq" id="WP_107753675.1">
    <property type="nucleotide sequence ID" value="NZ_QBKF01000010.1"/>
</dbReference>